<evidence type="ECO:0000313" key="8">
    <source>
        <dbReference type="EMBL" id="CDO09074.1"/>
    </source>
</evidence>
<dbReference type="InterPro" id="IPR050638">
    <property type="entry name" value="AA-Vitamin_Transporters"/>
</dbReference>
<organism evidence="8 9">
    <name type="scientific">Mycolicibacterium cosmeticum</name>
    <dbReference type="NCBI Taxonomy" id="258533"/>
    <lineage>
        <taxon>Bacteria</taxon>
        <taxon>Bacillati</taxon>
        <taxon>Actinomycetota</taxon>
        <taxon>Actinomycetes</taxon>
        <taxon>Mycobacteriales</taxon>
        <taxon>Mycobacteriaceae</taxon>
        <taxon>Mycolicibacterium</taxon>
    </lineage>
</organism>
<feature type="transmembrane region" description="Helical" evidence="6">
    <location>
        <begin position="181"/>
        <end position="199"/>
    </location>
</feature>
<dbReference type="Pfam" id="PF00892">
    <property type="entry name" value="EamA"/>
    <property type="match status" value="1"/>
</dbReference>
<comment type="caution">
    <text evidence="8">The sequence shown here is derived from an EMBL/GenBank/DDBJ whole genome shotgun (WGS) entry which is preliminary data.</text>
</comment>
<comment type="similarity">
    <text evidence="2">Belongs to the EamA transporter family.</text>
</comment>
<gene>
    <name evidence="8" type="ORF">BN977_03894</name>
</gene>
<evidence type="ECO:0000256" key="1">
    <source>
        <dbReference type="ARBA" id="ARBA00004141"/>
    </source>
</evidence>
<feature type="transmembrane region" description="Helical" evidence="6">
    <location>
        <begin position="150"/>
        <end position="169"/>
    </location>
</feature>
<dbReference type="PANTHER" id="PTHR32322">
    <property type="entry name" value="INNER MEMBRANE TRANSPORTER"/>
    <property type="match status" value="1"/>
</dbReference>
<dbReference type="eggNOG" id="COG5006">
    <property type="taxonomic scope" value="Bacteria"/>
</dbReference>
<dbReference type="PANTHER" id="PTHR32322:SF2">
    <property type="entry name" value="EAMA DOMAIN-CONTAINING PROTEIN"/>
    <property type="match status" value="1"/>
</dbReference>
<name>W9ATJ7_MYCCO</name>
<reference evidence="8" key="2">
    <citation type="submission" date="2014-03" db="EMBL/GenBank/DDBJ databases">
        <authorList>
            <person name="Urmite Genomes"/>
        </authorList>
    </citation>
    <scope>NUCLEOTIDE SEQUENCE</scope>
    <source>
        <strain evidence="8">DSM 44829</strain>
    </source>
</reference>
<dbReference type="InterPro" id="IPR037185">
    <property type="entry name" value="EmrE-like"/>
</dbReference>
<feature type="transmembrane region" description="Helical" evidence="6">
    <location>
        <begin position="241"/>
        <end position="261"/>
    </location>
</feature>
<dbReference type="GO" id="GO:0016020">
    <property type="term" value="C:membrane"/>
    <property type="evidence" value="ECO:0007669"/>
    <property type="project" value="UniProtKB-SubCell"/>
</dbReference>
<feature type="transmembrane region" description="Helical" evidence="6">
    <location>
        <begin position="98"/>
        <end position="116"/>
    </location>
</feature>
<dbReference type="SUPFAM" id="SSF103481">
    <property type="entry name" value="Multidrug resistance efflux transporter EmrE"/>
    <property type="match status" value="2"/>
</dbReference>
<proteinExistence type="inferred from homology"/>
<reference evidence="8" key="1">
    <citation type="submission" date="2014-03" db="EMBL/GenBank/DDBJ databases">
        <title>Draft Genome Sequence of Mycobacterium cosmeticum DSM 44829.</title>
        <authorList>
            <person name="Croce O."/>
            <person name="Robert C."/>
            <person name="Raoult D."/>
            <person name="Drancourt M."/>
        </authorList>
    </citation>
    <scope>NUCLEOTIDE SEQUENCE [LARGE SCALE GENOMIC DNA]</scope>
    <source>
        <strain evidence="8">DSM 44829</strain>
    </source>
</reference>
<evidence type="ECO:0000256" key="3">
    <source>
        <dbReference type="ARBA" id="ARBA00022692"/>
    </source>
</evidence>
<comment type="subcellular location">
    <subcellularLocation>
        <location evidence="1">Membrane</location>
        <topology evidence="1">Multi-pass membrane protein</topology>
    </subcellularLocation>
</comment>
<dbReference type="RefSeq" id="WP_084172623.1">
    <property type="nucleotide sequence ID" value="NZ_CCBB010000003.1"/>
</dbReference>
<keyword evidence="9" id="KW-1185">Reference proteome</keyword>
<dbReference type="InterPro" id="IPR000620">
    <property type="entry name" value="EamA_dom"/>
</dbReference>
<evidence type="ECO:0000256" key="6">
    <source>
        <dbReference type="SAM" id="Phobius"/>
    </source>
</evidence>
<feature type="transmembrane region" description="Helical" evidence="6">
    <location>
        <begin position="123"/>
        <end position="144"/>
    </location>
</feature>
<evidence type="ECO:0000259" key="7">
    <source>
        <dbReference type="Pfam" id="PF00892"/>
    </source>
</evidence>
<dbReference type="Proteomes" id="UP000028870">
    <property type="component" value="Unassembled WGS sequence"/>
</dbReference>
<feature type="transmembrane region" description="Helical" evidence="6">
    <location>
        <begin position="15"/>
        <end position="35"/>
    </location>
</feature>
<dbReference type="EMBL" id="CCBB010000003">
    <property type="protein sequence ID" value="CDO09074.1"/>
    <property type="molecule type" value="Genomic_DNA"/>
</dbReference>
<evidence type="ECO:0000313" key="9">
    <source>
        <dbReference type="Proteomes" id="UP000028870"/>
    </source>
</evidence>
<dbReference type="AlphaFoldDB" id="W9ATJ7"/>
<keyword evidence="5 6" id="KW-0472">Membrane</keyword>
<keyword evidence="3 6" id="KW-0812">Transmembrane</keyword>
<accession>W9ATJ7</accession>
<feature type="transmembrane region" description="Helical" evidence="6">
    <location>
        <begin position="72"/>
        <end position="92"/>
    </location>
</feature>
<evidence type="ECO:0000256" key="5">
    <source>
        <dbReference type="ARBA" id="ARBA00023136"/>
    </source>
</evidence>
<dbReference type="OrthoDB" id="9815120at2"/>
<feature type="domain" description="EamA" evidence="7">
    <location>
        <begin position="152"/>
        <end position="282"/>
    </location>
</feature>
<protein>
    <submittedName>
        <fullName evidence="8">Membrane permease</fullName>
    </submittedName>
</protein>
<evidence type="ECO:0000256" key="4">
    <source>
        <dbReference type="ARBA" id="ARBA00022989"/>
    </source>
</evidence>
<evidence type="ECO:0000256" key="2">
    <source>
        <dbReference type="ARBA" id="ARBA00007362"/>
    </source>
</evidence>
<feature type="transmembrane region" description="Helical" evidence="6">
    <location>
        <begin position="267"/>
        <end position="286"/>
    </location>
</feature>
<feature type="transmembrane region" description="Helical" evidence="6">
    <location>
        <begin position="211"/>
        <end position="229"/>
    </location>
</feature>
<feature type="transmembrane region" description="Helical" evidence="6">
    <location>
        <begin position="41"/>
        <end position="60"/>
    </location>
</feature>
<dbReference type="STRING" id="258533.BN977_03894"/>
<keyword evidence="4 6" id="KW-1133">Transmembrane helix</keyword>
<sequence>MPSSAPHRSGSTQSVLMVLGSCISLQFGAAVATPLLHQLGAGLPVMFRLLVAGGLLAAVFRPRVGHWTPAQWKSVLLFGLAMAGMNGFFFAAIARIPLGTAVTIEFAGPLLLAAVLARRRRHLLCVAAAAIAIATLGLHGSGTATTHLDAVGVVLALVAAGFWALYIVAGKRVGARVPGHGALPVSMLVGAAATLPFAVPALPALPQAPGLLLPLAAVAVLSSVIPYSLEFAAMRRLDTQTFGVLLSLEPAVAGIAGWALLGQSLTWVDTAAIVTVVIASAVAAVGGRRPDATPARPDLTQIGAG</sequence>